<gene>
    <name evidence="4" type="ORF">FSP39_017301</name>
</gene>
<dbReference type="InterPro" id="IPR013087">
    <property type="entry name" value="Znf_C2H2_type"/>
</dbReference>
<proteinExistence type="predicted"/>
<feature type="region of interest" description="Disordered" evidence="2">
    <location>
        <begin position="1"/>
        <end position="21"/>
    </location>
</feature>
<evidence type="ECO:0000256" key="1">
    <source>
        <dbReference type="PROSITE-ProRule" id="PRU00042"/>
    </source>
</evidence>
<protein>
    <recommendedName>
        <fullName evidence="3">C2H2-type domain-containing protein</fullName>
    </recommendedName>
</protein>
<dbReference type="AlphaFoldDB" id="A0AA88YKT2"/>
<evidence type="ECO:0000256" key="2">
    <source>
        <dbReference type="SAM" id="MobiDB-lite"/>
    </source>
</evidence>
<organism evidence="4 5">
    <name type="scientific">Pinctada imbricata</name>
    <name type="common">Atlantic pearl-oyster</name>
    <name type="synonym">Pinctada martensii</name>
    <dbReference type="NCBI Taxonomy" id="66713"/>
    <lineage>
        <taxon>Eukaryota</taxon>
        <taxon>Metazoa</taxon>
        <taxon>Spiralia</taxon>
        <taxon>Lophotrochozoa</taxon>
        <taxon>Mollusca</taxon>
        <taxon>Bivalvia</taxon>
        <taxon>Autobranchia</taxon>
        <taxon>Pteriomorphia</taxon>
        <taxon>Pterioida</taxon>
        <taxon>Pterioidea</taxon>
        <taxon>Pteriidae</taxon>
        <taxon>Pinctada</taxon>
    </lineage>
</organism>
<keyword evidence="1" id="KW-0479">Metal-binding</keyword>
<feature type="domain" description="C2H2-type" evidence="3">
    <location>
        <begin position="30"/>
        <end position="61"/>
    </location>
</feature>
<evidence type="ECO:0000259" key="3">
    <source>
        <dbReference type="PROSITE" id="PS50157"/>
    </source>
</evidence>
<dbReference type="PROSITE" id="PS00028">
    <property type="entry name" value="ZINC_FINGER_C2H2_1"/>
    <property type="match status" value="1"/>
</dbReference>
<name>A0AA88YKT2_PINIB</name>
<keyword evidence="1" id="KW-0862">Zinc</keyword>
<keyword evidence="5" id="KW-1185">Reference proteome</keyword>
<reference evidence="4" key="1">
    <citation type="submission" date="2019-08" db="EMBL/GenBank/DDBJ databases">
        <title>The improved chromosome-level genome for the pearl oyster Pinctada fucata martensii using PacBio sequencing and Hi-C.</title>
        <authorList>
            <person name="Zheng Z."/>
        </authorList>
    </citation>
    <scope>NUCLEOTIDE SEQUENCE</scope>
    <source>
        <strain evidence="4">ZZ-2019</strain>
        <tissue evidence="4">Adductor muscle</tissue>
    </source>
</reference>
<dbReference type="Proteomes" id="UP001186944">
    <property type="component" value="Unassembled WGS sequence"/>
</dbReference>
<keyword evidence="1" id="KW-0863">Zinc-finger</keyword>
<evidence type="ECO:0000313" key="4">
    <source>
        <dbReference type="EMBL" id="KAK3107558.1"/>
    </source>
</evidence>
<dbReference type="PROSITE" id="PS50157">
    <property type="entry name" value="ZINC_FINGER_C2H2_2"/>
    <property type="match status" value="1"/>
</dbReference>
<accession>A0AA88YKT2</accession>
<comment type="caution">
    <text evidence="4">The sequence shown here is derived from an EMBL/GenBank/DDBJ whole genome shotgun (WGS) entry which is preliminary data.</text>
</comment>
<evidence type="ECO:0000313" key="5">
    <source>
        <dbReference type="Proteomes" id="UP001186944"/>
    </source>
</evidence>
<dbReference type="GO" id="GO:0008270">
    <property type="term" value="F:zinc ion binding"/>
    <property type="evidence" value="ECO:0007669"/>
    <property type="project" value="UniProtKB-KW"/>
</dbReference>
<sequence length="93" mass="11004">MEWAENHNLSNFESVKEKSSSIPIAKYPSKECRFRTCNERFQSRRELYLHRNTEHQSGEGPSADIVIPEDQNEQFKVVYKANTKFVYEEDTDD</sequence>
<dbReference type="EMBL" id="VSWD01000002">
    <property type="protein sequence ID" value="KAK3107558.1"/>
    <property type="molecule type" value="Genomic_DNA"/>
</dbReference>